<dbReference type="PANTHER" id="PTHR19346:SF4">
    <property type="entry name" value="SUGAR PHOSPHATE TRANSPORTER DOMAIN-CONTAINING PROTEIN"/>
    <property type="match status" value="1"/>
</dbReference>
<dbReference type="PANTHER" id="PTHR19346">
    <property type="entry name" value="SUGAR PHOSPHATE TRANSPORTER DOMAIN-CONTAINING PROTEIN"/>
    <property type="match status" value="1"/>
</dbReference>
<dbReference type="EMBL" id="JQFK01000029">
    <property type="protein sequence ID" value="KGK37803.1"/>
    <property type="molecule type" value="Genomic_DNA"/>
</dbReference>
<dbReference type="Proteomes" id="UP000249293">
    <property type="component" value="Chromosome 1"/>
</dbReference>
<feature type="transmembrane region" description="Helical" evidence="1">
    <location>
        <begin position="365"/>
        <end position="386"/>
    </location>
</feature>
<dbReference type="InterPro" id="IPR026505">
    <property type="entry name" value="Solute_c_fam_35_mem_F3/F4"/>
</dbReference>
<dbReference type="GO" id="GO:0005789">
    <property type="term" value="C:endoplasmic reticulum membrane"/>
    <property type="evidence" value="ECO:0007669"/>
    <property type="project" value="InterPro"/>
</dbReference>
<feature type="transmembrane region" description="Helical" evidence="1">
    <location>
        <begin position="253"/>
        <end position="272"/>
    </location>
</feature>
<dbReference type="OrthoDB" id="10062838at2759"/>
<evidence type="ECO:0000313" key="5">
    <source>
        <dbReference type="Proteomes" id="UP000249293"/>
    </source>
</evidence>
<dbReference type="GO" id="GO:0030234">
    <property type="term" value="F:enzyme regulator activity"/>
    <property type="evidence" value="ECO:0007669"/>
    <property type="project" value="InterPro"/>
</dbReference>
<protein>
    <recommendedName>
        <fullName evidence="6">EamA domain-containing protein</fullName>
    </recommendedName>
</protein>
<feature type="transmembrane region" description="Helical" evidence="1">
    <location>
        <begin position="419"/>
        <end position="439"/>
    </location>
</feature>
<accession>A0A099NY99</accession>
<dbReference type="InterPro" id="IPR031581">
    <property type="entry name" value="Csg2"/>
</dbReference>
<evidence type="ECO:0000256" key="1">
    <source>
        <dbReference type="SAM" id="Phobius"/>
    </source>
</evidence>
<dbReference type="KEGG" id="pkz:C5L36_0A05830"/>
<dbReference type="RefSeq" id="XP_029319465.1">
    <property type="nucleotide sequence ID" value="XM_029463605.1"/>
</dbReference>
<proteinExistence type="predicted"/>
<dbReference type="HOGENOM" id="CLU_025401_0_0_1"/>
<keyword evidence="1" id="KW-1133">Transmembrane helix</keyword>
<dbReference type="AlphaFoldDB" id="A0A099NY99"/>
<feature type="transmembrane region" description="Helical" evidence="1">
    <location>
        <begin position="229"/>
        <end position="246"/>
    </location>
</feature>
<feature type="transmembrane region" description="Helical" evidence="1">
    <location>
        <begin position="197"/>
        <end position="217"/>
    </location>
</feature>
<evidence type="ECO:0000313" key="4">
    <source>
        <dbReference type="Proteomes" id="UP000029867"/>
    </source>
</evidence>
<dbReference type="Pfam" id="PF16965">
    <property type="entry name" value="CSG2"/>
    <property type="match status" value="1"/>
</dbReference>
<feature type="transmembrane region" description="Helical" evidence="1">
    <location>
        <begin position="287"/>
        <end position="307"/>
    </location>
</feature>
<dbReference type="VEuPathDB" id="FungiDB:C5L36_0A05830"/>
<dbReference type="InterPro" id="IPR037185">
    <property type="entry name" value="EmrE-like"/>
</dbReference>
<name>A0A099NY99_PICKU</name>
<feature type="transmembrane region" description="Helical" evidence="1">
    <location>
        <begin position="94"/>
        <end position="117"/>
    </location>
</feature>
<feature type="transmembrane region" description="Helical" evidence="1">
    <location>
        <begin position="328"/>
        <end position="353"/>
    </location>
</feature>
<dbReference type="GO" id="GO:0006874">
    <property type="term" value="P:intracellular calcium ion homeostasis"/>
    <property type="evidence" value="ECO:0007669"/>
    <property type="project" value="InterPro"/>
</dbReference>
<keyword evidence="1" id="KW-0812">Transmembrane</keyword>
<dbReference type="eggNOG" id="ENOG502RN1R">
    <property type="taxonomic scope" value="Eukaryota"/>
</dbReference>
<dbReference type="EMBL" id="CP028773">
    <property type="protein sequence ID" value="AWU73988.1"/>
    <property type="molecule type" value="Genomic_DNA"/>
</dbReference>
<reference evidence="3" key="2">
    <citation type="submission" date="2014-08" db="EMBL/GenBank/DDBJ databases">
        <title>Exploiting Issatchenkia orientalis SD108 for Succinic Acid Production.</title>
        <authorList>
            <person name="Xiao H."/>
            <person name="Shao Z."/>
            <person name="Jiang Y."/>
            <person name="Dole S."/>
            <person name="Zhao H."/>
        </authorList>
    </citation>
    <scope>NUCLEOTIDE SEQUENCE [LARGE SCALE GENOMIC DNA]</scope>
    <source>
        <strain evidence="3">SD108</strain>
    </source>
</reference>
<keyword evidence="5" id="KW-1185">Reference proteome</keyword>
<dbReference type="SUPFAM" id="SSF103481">
    <property type="entry name" value="Multidrug resistance efflux transporter EmrE"/>
    <property type="match status" value="1"/>
</dbReference>
<evidence type="ECO:0000313" key="2">
    <source>
        <dbReference type="EMBL" id="AWU73988.1"/>
    </source>
</evidence>
<dbReference type="GeneID" id="40381698"/>
<dbReference type="Proteomes" id="UP000029867">
    <property type="component" value="Unassembled WGS sequence"/>
</dbReference>
<sequence>MSVVGTAANRRLSDAHGPALMPTVNGGSWGAQNRAFNHELNNGLGCDYSYGYGFSYIKVVFVIILFLVSLISFVTQTELTSMLYSSYEFNEPMLLLFLTHGTWWALWPLQFISIASYKTIRRFVMHILGYEDLGGKKWKGFRRAFASSVKAQHRNIFHTAELTTETNKPDYEVIYRNPKKSFRYYSEFFHSEAFKHLFIMSACLSIILNVAGSTWYISMSLSTGSDVTAIYNCSAFTAYVFAIPLLREKFSWIKANSVVTAVVGVIVVAYTGAKDLSDGSNYYPHRLLGNLIIFLGAILYGLYEVLYKKWCCPPSEVVSARRQATFSNFIMCLIGIATCITMGVCMLVIHVSGLHRFHIPTESNAVLIMLLSVFSNHIFSVCFLGLMSLTSPVFSSVASLLTILIVGIFEWSFRGVFITIYQVGGYILIMVGFSLLTYASWNEITQQDNDDEYITDSESTYSSSSSQHA</sequence>
<reference evidence="2 5" key="3">
    <citation type="submission" date="2018-06" db="EMBL/GenBank/DDBJ databases">
        <title>Population genomics shows no distinction between pathogenic Candida krusei and environmental Pichia kudriavzevii: One species, four names.</title>
        <authorList>
            <person name="Douglass A.P."/>
            <person name="Offei B."/>
            <person name="Braun-Galleani S."/>
            <person name="Coughlan A.Y."/>
            <person name="Martos A."/>
            <person name="Ortiz-Merino R.A."/>
            <person name="Byrne K.P."/>
            <person name="Wolfe K.H."/>
        </authorList>
    </citation>
    <scope>NUCLEOTIDE SEQUENCE [LARGE SCALE GENOMIC DNA]</scope>
    <source>
        <strain evidence="2 5">CBS573</strain>
    </source>
</reference>
<feature type="transmembrane region" description="Helical" evidence="1">
    <location>
        <begin position="393"/>
        <end position="413"/>
    </location>
</feature>
<keyword evidence="1" id="KW-0472">Membrane</keyword>
<evidence type="ECO:0000313" key="3">
    <source>
        <dbReference type="EMBL" id="KGK37803.1"/>
    </source>
</evidence>
<reference evidence="4" key="1">
    <citation type="journal article" date="2014" name="Microb. Cell Fact.">
        <title>Exploiting Issatchenkia orientalis SD108 for succinic acid production.</title>
        <authorList>
            <person name="Xiao H."/>
            <person name="Shao Z."/>
            <person name="Jiang Y."/>
            <person name="Dole S."/>
            <person name="Zhao H."/>
        </authorList>
    </citation>
    <scope>NUCLEOTIDE SEQUENCE [LARGE SCALE GENOMIC DNA]</scope>
    <source>
        <strain evidence="4">SD108</strain>
    </source>
</reference>
<evidence type="ECO:0008006" key="6">
    <source>
        <dbReference type="Google" id="ProtNLM"/>
    </source>
</evidence>
<organism evidence="3 4">
    <name type="scientific">Pichia kudriavzevii</name>
    <name type="common">Yeast</name>
    <name type="synonym">Issatchenkia orientalis</name>
    <dbReference type="NCBI Taxonomy" id="4909"/>
    <lineage>
        <taxon>Eukaryota</taxon>
        <taxon>Fungi</taxon>
        <taxon>Dikarya</taxon>
        <taxon>Ascomycota</taxon>
        <taxon>Saccharomycotina</taxon>
        <taxon>Pichiomycetes</taxon>
        <taxon>Pichiales</taxon>
        <taxon>Pichiaceae</taxon>
        <taxon>Pichia</taxon>
    </lineage>
</organism>
<feature type="transmembrane region" description="Helical" evidence="1">
    <location>
        <begin position="56"/>
        <end position="74"/>
    </location>
</feature>
<gene>
    <name evidence="2" type="ORF">C5L36_0A05830</name>
    <name evidence="3" type="ORF">JL09_g3042</name>
</gene>